<feature type="transmembrane region" description="Helical" evidence="7">
    <location>
        <begin position="146"/>
        <end position="168"/>
    </location>
</feature>
<dbReference type="PANTHER" id="PTHR43791:SF47">
    <property type="entry name" value="MAJOR FACILITATOR SUPERFAMILY (MFS) PROFILE DOMAIN-CONTAINING PROTEIN-RELATED"/>
    <property type="match status" value="1"/>
</dbReference>
<evidence type="ECO:0000256" key="6">
    <source>
        <dbReference type="SAM" id="MobiDB-lite"/>
    </source>
</evidence>
<dbReference type="AlphaFoldDB" id="M3AS91"/>
<dbReference type="FunFam" id="1.20.1250.20:FF:000511">
    <property type="entry name" value="MFS general substrate transporter"/>
    <property type="match status" value="1"/>
</dbReference>
<evidence type="ECO:0000256" key="2">
    <source>
        <dbReference type="ARBA" id="ARBA00022448"/>
    </source>
</evidence>
<feature type="transmembrane region" description="Helical" evidence="7">
    <location>
        <begin position="288"/>
        <end position="321"/>
    </location>
</feature>
<sequence>MDAKTDPYDATETQLEKLESPGTPPTSSDEDDPFYWFTPEEGRKIKHKIDRRLVLVLGAMYCVSLMDRTNLSNAAIAGMRDELYMVGNNRYSIVTLVFFITYTIFQPVATPLTRKIGPRIFLSSICSAWGLVMIGMGLIHEWQELAGLRVILGVFEAGYFPGAVYLLSTWFVRYDVGKRYAVFYMIGSLASAVSGILAYGLMQMDGIAGYRGWRWIFIIEGILTVVIGIIGFIFLVPFPDQNAWRSWNFLSEREVRYIMATVDRDRGDTQIEAFSLKRFLTPAKDIKVWGFAMIFFCTTTMAYAIAFFLPIILLLGMGFTIAQSQCLVAPPYAFAAVVMYVESWLGDKYRVRGPQILFNAVMAIIGLSLMGWTTTSGVRYFGVFLFCAPVQANVVMVMSFQANNIRGQWKRAFCSASLVGFGGIGGIAGSLVFREQDQPGYVPGLWACITACLLTIIITLALQIHFWIQNKKADRGEKELEGGGPSFRYTL</sequence>
<feature type="transmembrane region" description="Helical" evidence="7">
    <location>
        <begin position="380"/>
        <end position="400"/>
    </location>
</feature>
<dbReference type="PANTHER" id="PTHR43791">
    <property type="entry name" value="PERMEASE-RELATED"/>
    <property type="match status" value="1"/>
</dbReference>
<feature type="domain" description="Major facilitator superfamily (MFS) profile" evidence="8">
    <location>
        <begin position="53"/>
        <end position="491"/>
    </location>
</feature>
<dbReference type="OrthoDB" id="3639251at2759"/>
<dbReference type="GeneID" id="27907184"/>
<evidence type="ECO:0000256" key="4">
    <source>
        <dbReference type="ARBA" id="ARBA00022989"/>
    </source>
</evidence>
<dbReference type="GO" id="GO:0016020">
    <property type="term" value="C:membrane"/>
    <property type="evidence" value="ECO:0007669"/>
    <property type="project" value="UniProtKB-SubCell"/>
</dbReference>
<dbReference type="InterPro" id="IPR011701">
    <property type="entry name" value="MFS"/>
</dbReference>
<dbReference type="FunFam" id="1.20.1250.20:FF:000409">
    <property type="entry name" value="MFS general substrate transporter"/>
    <property type="match status" value="1"/>
</dbReference>
<feature type="transmembrane region" description="Helical" evidence="7">
    <location>
        <begin position="412"/>
        <end position="432"/>
    </location>
</feature>
<name>M3AS91_SPHMS</name>
<evidence type="ECO:0000259" key="8">
    <source>
        <dbReference type="PROSITE" id="PS50850"/>
    </source>
</evidence>
<feature type="transmembrane region" description="Helical" evidence="7">
    <location>
        <begin position="213"/>
        <end position="236"/>
    </location>
</feature>
<keyword evidence="3 7" id="KW-0812">Transmembrane</keyword>
<keyword evidence="5 7" id="KW-0472">Membrane</keyword>
<evidence type="ECO:0000256" key="7">
    <source>
        <dbReference type="SAM" id="Phobius"/>
    </source>
</evidence>
<feature type="transmembrane region" description="Helical" evidence="7">
    <location>
        <begin position="91"/>
        <end position="108"/>
    </location>
</feature>
<dbReference type="RefSeq" id="XP_016756505.1">
    <property type="nucleotide sequence ID" value="XM_016910047.1"/>
</dbReference>
<dbReference type="eggNOG" id="KOG2533">
    <property type="taxonomic scope" value="Eukaryota"/>
</dbReference>
<feature type="transmembrane region" description="Helical" evidence="7">
    <location>
        <begin position="327"/>
        <end position="345"/>
    </location>
</feature>
<feature type="transmembrane region" description="Helical" evidence="7">
    <location>
        <begin position="120"/>
        <end position="140"/>
    </location>
</feature>
<dbReference type="InterPro" id="IPR020846">
    <property type="entry name" value="MFS_dom"/>
</dbReference>
<keyword evidence="4 7" id="KW-1133">Transmembrane helix</keyword>
<organism evidence="9 10">
    <name type="scientific">Sphaerulina musiva (strain SO2202)</name>
    <name type="common">Poplar stem canker fungus</name>
    <name type="synonym">Septoria musiva</name>
    <dbReference type="NCBI Taxonomy" id="692275"/>
    <lineage>
        <taxon>Eukaryota</taxon>
        <taxon>Fungi</taxon>
        <taxon>Dikarya</taxon>
        <taxon>Ascomycota</taxon>
        <taxon>Pezizomycotina</taxon>
        <taxon>Dothideomycetes</taxon>
        <taxon>Dothideomycetidae</taxon>
        <taxon>Mycosphaerellales</taxon>
        <taxon>Mycosphaerellaceae</taxon>
        <taxon>Sphaerulina</taxon>
    </lineage>
</organism>
<feature type="transmembrane region" description="Helical" evidence="7">
    <location>
        <begin position="357"/>
        <end position="374"/>
    </location>
</feature>
<dbReference type="Proteomes" id="UP000016931">
    <property type="component" value="Unassembled WGS sequence"/>
</dbReference>
<evidence type="ECO:0000313" key="9">
    <source>
        <dbReference type="EMBL" id="EMF08384.1"/>
    </source>
</evidence>
<keyword evidence="10" id="KW-1185">Reference proteome</keyword>
<dbReference type="OMA" id="IFLPGIC"/>
<evidence type="ECO:0000313" key="10">
    <source>
        <dbReference type="Proteomes" id="UP000016931"/>
    </source>
</evidence>
<feature type="region of interest" description="Disordered" evidence="6">
    <location>
        <begin position="1"/>
        <end position="34"/>
    </location>
</feature>
<gene>
    <name evidence="9" type="ORF">SEPMUDRAFT_73996</name>
</gene>
<protein>
    <submittedName>
        <fullName evidence="9">MFS general substrate transporter</fullName>
    </submittedName>
</protein>
<feature type="transmembrane region" description="Helical" evidence="7">
    <location>
        <begin position="444"/>
        <end position="468"/>
    </location>
</feature>
<accession>M3AS91</accession>
<evidence type="ECO:0000256" key="3">
    <source>
        <dbReference type="ARBA" id="ARBA00022692"/>
    </source>
</evidence>
<dbReference type="Pfam" id="PF07690">
    <property type="entry name" value="MFS_1"/>
    <property type="match status" value="1"/>
</dbReference>
<evidence type="ECO:0000256" key="5">
    <source>
        <dbReference type="ARBA" id="ARBA00023136"/>
    </source>
</evidence>
<dbReference type="HOGENOM" id="CLU_001265_0_1_1"/>
<feature type="transmembrane region" description="Helical" evidence="7">
    <location>
        <begin position="53"/>
        <end position="71"/>
    </location>
</feature>
<dbReference type="SUPFAM" id="SSF103473">
    <property type="entry name" value="MFS general substrate transporter"/>
    <property type="match status" value="1"/>
</dbReference>
<proteinExistence type="predicted"/>
<keyword evidence="2" id="KW-0813">Transport</keyword>
<dbReference type="Gene3D" id="1.20.1250.20">
    <property type="entry name" value="MFS general substrate transporter like domains"/>
    <property type="match status" value="2"/>
</dbReference>
<dbReference type="InterPro" id="IPR036259">
    <property type="entry name" value="MFS_trans_sf"/>
</dbReference>
<comment type="subcellular location">
    <subcellularLocation>
        <location evidence="1">Membrane</location>
        <topology evidence="1">Multi-pass membrane protein</topology>
    </subcellularLocation>
</comment>
<dbReference type="GO" id="GO:0022857">
    <property type="term" value="F:transmembrane transporter activity"/>
    <property type="evidence" value="ECO:0007669"/>
    <property type="project" value="InterPro"/>
</dbReference>
<evidence type="ECO:0000256" key="1">
    <source>
        <dbReference type="ARBA" id="ARBA00004141"/>
    </source>
</evidence>
<feature type="transmembrane region" description="Helical" evidence="7">
    <location>
        <begin position="180"/>
        <end position="201"/>
    </location>
</feature>
<dbReference type="PROSITE" id="PS50850">
    <property type="entry name" value="MFS"/>
    <property type="match status" value="1"/>
</dbReference>
<reference evidence="9 10" key="1">
    <citation type="journal article" date="2012" name="PLoS Pathog.">
        <title>Diverse lifestyles and strategies of plant pathogenesis encoded in the genomes of eighteen Dothideomycetes fungi.</title>
        <authorList>
            <person name="Ohm R.A."/>
            <person name="Feau N."/>
            <person name="Henrissat B."/>
            <person name="Schoch C.L."/>
            <person name="Horwitz B.A."/>
            <person name="Barry K.W."/>
            <person name="Condon B.J."/>
            <person name="Copeland A.C."/>
            <person name="Dhillon B."/>
            <person name="Glaser F."/>
            <person name="Hesse C.N."/>
            <person name="Kosti I."/>
            <person name="LaButti K."/>
            <person name="Lindquist E.A."/>
            <person name="Lucas S."/>
            <person name="Salamov A.A."/>
            <person name="Bradshaw R.E."/>
            <person name="Ciuffetti L."/>
            <person name="Hamelin R.C."/>
            <person name="Kema G.H.J."/>
            <person name="Lawrence C."/>
            <person name="Scott J.A."/>
            <person name="Spatafora J.W."/>
            <person name="Turgeon B.G."/>
            <person name="de Wit P.J.G.M."/>
            <person name="Zhong S."/>
            <person name="Goodwin S.B."/>
            <person name="Grigoriev I.V."/>
        </authorList>
    </citation>
    <scope>NUCLEOTIDE SEQUENCE [LARGE SCALE GENOMIC DNA]</scope>
    <source>
        <strain evidence="9 10">SO2202</strain>
    </source>
</reference>
<dbReference type="EMBL" id="KB456271">
    <property type="protein sequence ID" value="EMF08384.1"/>
    <property type="molecule type" value="Genomic_DNA"/>
</dbReference>